<keyword evidence="6" id="KW-0443">Lipid metabolism</keyword>
<dbReference type="GO" id="GO:0000036">
    <property type="term" value="F:acyl carrier activity"/>
    <property type="evidence" value="ECO:0007669"/>
    <property type="project" value="TreeGrafter"/>
</dbReference>
<dbReference type="InterPro" id="IPR045023">
    <property type="entry name" value="FATA/B"/>
</dbReference>
<dbReference type="RefSeq" id="WP_136410968.1">
    <property type="nucleotide sequence ID" value="NZ_CP039393.1"/>
</dbReference>
<evidence type="ECO:0000256" key="7">
    <source>
        <dbReference type="ARBA" id="ARBA00023160"/>
    </source>
</evidence>
<feature type="domain" description="Acyl-ACP thioesterase N-terminal hotdog" evidence="8">
    <location>
        <begin position="6"/>
        <end position="121"/>
    </location>
</feature>
<gene>
    <name evidence="10" type="ORF">E7746_12055</name>
</gene>
<keyword evidence="5" id="KW-0809">Transit peptide</keyword>
<evidence type="ECO:0000256" key="5">
    <source>
        <dbReference type="ARBA" id="ARBA00022946"/>
    </source>
</evidence>
<dbReference type="Pfam" id="PF01643">
    <property type="entry name" value="Acyl-ACP_TE"/>
    <property type="match status" value="1"/>
</dbReference>
<dbReference type="InterPro" id="IPR029069">
    <property type="entry name" value="HotDog_dom_sf"/>
</dbReference>
<feature type="domain" description="Acyl-ACP thioesterase-like C-terminal" evidence="9">
    <location>
        <begin position="157"/>
        <end position="226"/>
    </location>
</feature>
<keyword evidence="3" id="KW-0378">Hydrolase</keyword>
<organism evidence="10 11">
    <name type="scientific">Muribaculum gordoncarteri</name>
    <dbReference type="NCBI Taxonomy" id="2530390"/>
    <lineage>
        <taxon>Bacteria</taxon>
        <taxon>Pseudomonadati</taxon>
        <taxon>Bacteroidota</taxon>
        <taxon>Bacteroidia</taxon>
        <taxon>Bacteroidales</taxon>
        <taxon>Muribaculaceae</taxon>
        <taxon>Muribaculum</taxon>
    </lineage>
</organism>
<protein>
    <submittedName>
        <fullName evidence="10">Acyl-[acyl-carrier-protein] thioesterase</fullName>
    </submittedName>
</protein>
<evidence type="ECO:0000313" key="10">
    <source>
        <dbReference type="EMBL" id="QCD36564.1"/>
    </source>
</evidence>
<dbReference type="KEGG" id="mgod:E7746_12055"/>
<keyword evidence="4" id="KW-0276">Fatty acid metabolism</keyword>
<dbReference type="OrthoDB" id="9801517at2"/>
<evidence type="ECO:0000313" key="11">
    <source>
        <dbReference type="Proteomes" id="UP000297031"/>
    </source>
</evidence>
<evidence type="ECO:0000256" key="2">
    <source>
        <dbReference type="ARBA" id="ARBA00022516"/>
    </source>
</evidence>
<dbReference type="SUPFAM" id="SSF54637">
    <property type="entry name" value="Thioesterase/thiol ester dehydrase-isomerase"/>
    <property type="match status" value="2"/>
</dbReference>
<keyword evidence="11" id="KW-1185">Reference proteome</keyword>
<dbReference type="PANTHER" id="PTHR31727:SF6">
    <property type="entry name" value="OLEOYL-ACYL CARRIER PROTEIN THIOESTERASE 1, CHLOROPLASTIC"/>
    <property type="match status" value="1"/>
</dbReference>
<dbReference type="Proteomes" id="UP000297031">
    <property type="component" value="Chromosome"/>
</dbReference>
<dbReference type="Pfam" id="PF20791">
    <property type="entry name" value="Acyl-ACP_TE_C"/>
    <property type="match status" value="1"/>
</dbReference>
<sequence length="254" mass="29791">MQRVKEYTESYFLPAGECNPQQEMPVTLVARRIIDIATMHANLLDVGYARLVEDGLTWVLSRLSIEMYRYPGINESYSLSTWIEGFNRHFSERNFELTAESGEVLGYCRSVWVPINIRRRESGALEALESLSDVVSERRCPIEKQPRMTAVGDEGTRSNDYRFRYCDCDFNRHVNAVRYMELYLNQWDMDFHDEYRIKRFDISYQHEAYCGDEVKVKTHDAGNDTYLCEIAGKESVHTRARIIYTKRNNSNNDN</sequence>
<keyword evidence="2" id="KW-0444">Lipid biosynthesis</keyword>
<evidence type="ECO:0000256" key="6">
    <source>
        <dbReference type="ARBA" id="ARBA00023098"/>
    </source>
</evidence>
<dbReference type="Gene3D" id="3.10.129.10">
    <property type="entry name" value="Hotdog Thioesterase"/>
    <property type="match status" value="2"/>
</dbReference>
<evidence type="ECO:0000256" key="4">
    <source>
        <dbReference type="ARBA" id="ARBA00022832"/>
    </source>
</evidence>
<dbReference type="InterPro" id="IPR002864">
    <property type="entry name" value="Acyl-ACP_thioesterase_NHD"/>
</dbReference>
<evidence type="ECO:0000259" key="8">
    <source>
        <dbReference type="Pfam" id="PF01643"/>
    </source>
</evidence>
<dbReference type="PANTHER" id="PTHR31727">
    <property type="entry name" value="OLEOYL-ACYL CARRIER PROTEIN THIOESTERASE 1, CHLOROPLASTIC"/>
    <property type="match status" value="1"/>
</dbReference>
<keyword evidence="7" id="KW-0275">Fatty acid biosynthesis</keyword>
<evidence type="ECO:0000259" key="9">
    <source>
        <dbReference type="Pfam" id="PF20791"/>
    </source>
</evidence>
<reference evidence="10 11" key="1">
    <citation type="submission" date="2019-02" db="EMBL/GenBank/DDBJ databases">
        <title>Isolation and identification of novel species under the genus Muribaculum.</title>
        <authorList>
            <person name="Miyake S."/>
            <person name="Ding Y."/>
            <person name="Low A."/>
            <person name="Soh M."/>
            <person name="Seedorf H."/>
        </authorList>
    </citation>
    <scope>NUCLEOTIDE SEQUENCE [LARGE SCALE GENOMIC DNA]</scope>
    <source>
        <strain evidence="10 11">TLL-A4</strain>
    </source>
</reference>
<dbReference type="AlphaFoldDB" id="A0A4P7VQJ5"/>
<dbReference type="EMBL" id="CP039393">
    <property type="protein sequence ID" value="QCD36564.1"/>
    <property type="molecule type" value="Genomic_DNA"/>
</dbReference>
<dbReference type="CDD" id="cd00586">
    <property type="entry name" value="4HBT"/>
    <property type="match status" value="1"/>
</dbReference>
<dbReference type="GO" id="GO:0016297">
    <property type="term" value="F:fatty acyl-[ACP] hydrolase activity"/>
    <property type="evidence" value="ECO:0007669"/>
    <property type="project" value="InterPro"/>
</dbReference>
<proteinExistence type="inferred from homology"/>
<dbReference type="InterPro" id="IPR049427">
    <property type="entry name" value="Acyl-ACP_TE_C"/>
</dbReference>
<evidence type="ECO:0000256" key="3">
    <source>
        <dbReference type="ARBA" id="ARBA00022801"/>
    </source>
</evidence>
<evidence type="ECO:0000256" key="1">
    <source>
        <dbReference type="ARBA" id="ARBA00006500"/>
    </source>
</evidence>
<comment type="similarity">
    <text evidence="1">Belongs to the acyl-ACP thioesterase family.</text>
</comment>
<accession>A0A4P7VQJ5</accession>
<name>A0A4P7VQJ5_9BACT</name>